<gene>
    <name evidence="2" type="ORF">M5I08_14695</name>
</gene>
<keyword evidence="2" id="KW-0255">Endonuclease</keyword>
<keyword evidence="2" id="KW-0378">Hydrolase</keyword>
<evidence type="ECO:0000313" key="3">
    <source>
        <dbReference type="Proteomes" id="UP001056610"/>
    </source>
</evidence>
<protein>
    <submittedName>
        <fullName evidence="2">Endonuclease VII domain-containing protein</fullName>
    </submittedName>
</protein>
<dbReference type="Pfam" id="PF02945">
    <property type="entry name" value="Endonuclease_7"/>
    <property type="match status" value="1"/>
</dbReference>
<keyword evidence="3" id="KW-1185">Reference proteome</keyword>
<dbReference type="EMBL" id="CP097320">
    <property type="protein sequence ID" value="UQX09606.1"/>
    <property type="molecule type" value="Genomic_DNA"/>
</dbReference>
<proteinExistence type="predicted"/>
<dbReference type="RefSeq" id="WP_219067112.1">
    <property type="nucleotide sequence ID" value="NZ_CAJUXY010000015.1"/>
</dbReference>
<evidence type="ECO:0000256" key="1">
    <source>
        <dbReference type="SAM" id="Coils"/>
    </source>
</evidence>
<evidence type="ECO:0000313" key="2">
    <source>
        <dbReference type="EMBL" id="UQX09606.1"/>
    </source>
</evidence>
<sequence length="145" mass="16276">MMTTLVIRDIDGLVYKALTGDEKRALAEGGSCAICQATESLVVDHDHETGMVRGILCQSCNVRLGSVERLTVSWATSAAEYLKTPQADKMVEIAKQRFLNRNSEWLAELDELEARRAELTRSLHQAETRMTAIRGQFKHTVELRI</sequence>
<dbReference type="GO" id="GO:0004519">
    <property type="term" value="F:endonuclease activity"/>
    <property type="evidence" value="ECO:0007669"/>
    <property type="project" value="UniProtKB-KW"/>
</dbReference>
<keyword evidence="1" id="KW-0175">Coiled coil</keyword>
<reference evidence="2" key="1">
    <citation type="submission" date="2022-05" db="EMBL/GenBank/DDBJ databases">
        <title>A methanotrophic Mycobacterium dominates a cave microbial ecosystem.</title>
        <authorList>
            <person name="Van Spanning R.J.M."/>
            <person name="Guan Q."/>
            <person name="Melkonian C."/>
            <person name="Gallant J."/>
            <person name="Polerecky L."/>
            <person name="Flot J.-F."/>
            <person name="Brandt B.W."/>
            <person name="Braster M."/>
            <person name="Iturbe Espinoza P."/>
            <person name="Aerts J."/>
            <person name="Meima-Franke M."/>
            <person name="Piersma S.R."/>
            <person name="Bunduc C."/>
            <person name="Ummels R."/>
            <person name="Pain A."/>
            <person name="Fleming E.J."/>
            <person name="van der Wel N."/>
            <person name="Gherman V.D."/>
            <person name="Sarbu S.M."/>
            <person name="Bodelier P.L.E."/>
            <person name="Bitter W."/>
        </authorList>
    </citation>
    <scope>NUCLEOTIDE SEQUENCE</scope>
    <source>
        <strain evidence="2">Sulfur Cave</strain>
    </source>
</reference>
<dbReference type="InterPro" id="IPR004211">
    <property type="entry name" value="Endonuclease_7"/>
</dbReference>
<dbReference type="Proteomes" id="UP001056610">
    <property type="component" value="Chromosome"/>
</dbReference>
<accession>A0ABY4QIG4</accession>
<organism evidence="2 3">
    <name type="scientific">Candidatus Mycobacterium methanotrophicum</name>
    <dbReference type="NCBI Taxonomy" id="2943498"/>
    <lineage>
        <taxon>Bacteria</taxon>
        <taxon>Bacillati</taxon>
        <taxon>Actinomycetota</taxon>
        <taxon>Actinomycetes</taxon>
        <taxon>Mycobacteriales</taxon>
        <taxon>Mycobacteriaceae</taxon>
        <taxon>Mycobacterium</taxon>
    </lineage>
</organism>
<name>A0ABY4QIG4_9MYCO</name>
<feature type="coiled-coil region" evidence="1">
    <location>
        <begin position="95"/>
        <end position="129"/>
    </location>
</feature>
<keyword evidence="2" id="KW-0540">Nuclease</keyword>